<reference evidence="3" key="1">
    <citation type="journal article" date="2019" name="Int. J. Syst. Evol. Microbiol.">
        <title>The Global Catalogue of Microorganisms (GCM) 10K type strain sequencing project: providing services to taxonomists for standard genome sequencing and annotation.</title>
        <authorList>
            <consortium name="The Broad Institute Genomics Platform"/>
            <consortium name="The Broad Institute Genome Sequencing Center for Infectious Disease"/>
            <person name="Wu L."/>
            <person name="Ma J."/>
        </authorList>
    </citation>
    <scope>NUCLEOTIDE SEQUENCE [LARGE SCALE GENOMIC DNA]</scope>
    <source>
        <strain evidence="3">CCM 7427</strain>
    </source>
</reference>
<evidence type="ECO:0000256" key="1">
    <source>
        <dbReference type="SAM" id="Phobius"/>
    </source>
</evidence>
<feature type="transmembrane region" description="Helical" evidence="1">
    <location>
        <begin position="287"/>
        <end position="306"/>
    </location>
</feature>
<name>A0ABW5QL34_9HYPH</name>
<comment type="caution">
    <text evidence="2">The sequence shown here is derived from an EMBL/GenBank/DDBJ whole genome shotgun (WGS) entry which is preliminary data.</text>
</comment>
<evidence type="ECO:0008006" key="4">
    <source>
        <dbReference type="Google" id="ProtNLM"/>
    </source>
</evidence>
<sequence>MTQSHRIDLRLVAAVFLSAALILVLRTWMGQGGEPFFGDTDDAMRMVVVRDFLAGQGWYDLTQHRLNTPWGAEIHWSRLVDLPLALLVFVATPLFGAADAAIFAGTVWPLLLLLALLWLSARLALRLAGPEAVLPALILPMLSAAITAEFAPGRIDHHNLVVVLTLAAVWAAVEAVSRPRFAWLAGLFAALGLTVATESLPAAVAAILVFGLGYVFDPGRARAMRHFGLAFGLATAAGLALTRPPARWLEGACDMISPTYAGAALWVAVVFAAVSLLPASQKSWQRLLLLAIPGATGVAGIVAVLYPECLGGPYGALDPWLQENWIGAITEAKPWHETLLDLPAYAVSVGVPILLGLGVVVLRLWRVKAQRAEWLVLFAFLFATAAVMLVQTRGARLAVMPAIPAAAWVIVTARHRYLASRSLAAAGGLVVSWLMFSGAVLALAMTGLTALLPGRAETVAAVLESKDQCLVPAAFADLAPLPPERIMTPIDLGAHLLLETPHAVVAAPYHRNEAGVLDAFRFFNGPISEARGIAEARGIGLVVLCPAMPEMRGLAGRAEDSFIELVGAGTLPDWLEEVTLPESALRVFAVLPQ</sequence>
<evidence type="ECO:0000313" key="3">
    <source>
        <dbReference type="Proteomes" id="UP001597521"/>
    </source>
</evidence>
<dbReference type="RefSeq" id="WP_386833464.1">
    <property type="nucleotide sequence ID" value="NZ_JBHUNP010000001.1"/>
</dbReference>
<feature type="transmembrane region" description="Helical" evidence="1">
    <location>
        <begin position="7"/>
        <end position="29"/>
    </location>
</feature>
<feature type="transmembrane region" description="Helical" evidence="1">
    <location>
        <begin position="344"/>
        <end position="365"/>
    </location>
</feature>
<keyword evidence="1" id="KW-0812">Transmembrane</keyword>
<feature type="transmembrane region" description="Helical" evidence="1">
    <location>
        <begin position="423"/>
        <end position="445"/>
    </location>
</feature>
<proteinExistence type="predicted"/>
<keyword evidence="1" id="KW-1133">Transmembrane helix</keyword>
<feature type="transmembrane region" description="Helical" evidence="1">
    <location>
        <begin position="223"/>
        <end position="241"/>
    </location>
</feature>
<organism evidence="2 3">
    <name type="scientific">Devosia albogilva</name>
    <dbReference type="NCBI Taxonomy" id="429726"/>
    <lineage>
        <taxon>Bacteria</taxon>
        <taxon>Pseudomonadati</taxon>
        <taxon>Pseudomonadota</taxon>
        <taxon>Alphaproteobacteria</taxon>
        <taxon>Hyphomicrobiales</taxon>
        <taxon>Devosiaceae</taxon>
        <taxon>Devosia</taxon>
    </lineage>
</organism>
<gene>
    <name evidence="2" type="ORF">ACFSX5_10995</name>
</gene>
<feature type="transmembrane region" description="Helical" evidence="1">
    <location>
        <begin position="158"/>
        <end position="177"/>
    </location>
</feature>
<feature type="transmembrane region" description="Helical" evidence="1">
    <location>
        <begin position="372"/>
        <end position="389"/>
    </location>
</feature>
<evidence type="ECO:0000313" key="2">
    <source>
        <dbReference type="EMBL" id="MFD2648318.1"/>
    </source>
</evidence>
<feature type="transmembrane region" description="Helical" evidence="1">
    <location>
        <begin position="395"/>
        <end position="411"/>
    </location>
</feature>
<protein>
    <recommendedName>
        <fullName evidence="4">Glycosyltransferase RgtA/B/C/D-like domain-containing protein</fullName>
    </recommendedName>
</protein>
<feature type="transmembrane region" description="Helical" evidence="1">
    <location>
        <begin position="102"/>
        <end position="120"/>
    </location>
</feature>
<keyword evidence="1" id="KW-0472">Membrane</keyword>
<dbReference type="Proteomes" id="UP001597521">
    <property type="component" value="Unassembled WGS sequence"/>
</dbReference>
<accession>A0ABW5QL34</accession>
<dbReference type="EMBL" id="JBHUNP010000001">
    <property type="protein sequence ID" value="MFD2648318.1"/>
    <property type="molecule type" value="Genomic_DNA"/>
</dbReference>
<feature type="transmembrane region" description="Helical" evidence="1">
    <location>
        <begin position="183"/>
        <end position="216"/>
    </location>
</feature>
<keyword evidence="3" id="KW-1185">Reference proteome</keyword>
<feature type="transmembrane region" description="Helical" evidence="1">
    <location>
        <begin position="261"/>
        <end position="280"/>
    </location>
</feature>